<dbReference type="PANTHER" id="PTHR34273">
    <property type="entry name" value="METHYLTHIORIBOSE KINASE"/>
    <property type="match status" value="1"/>
</dbReference>
<dbReference type="InterPro" id="IPR011009">
    <property type="entry name" value="Kinase-like_dom_sf"/>
</dbReference>
<dbReference type="Proteomes" id="UP001139199">
    <property type="component" value="Unassembled WGS sequence"/>
</dbReference>
<dbReference type="RefSeq" id="WP_226540577.1">
    <property type="nucleotide sequence ID" value="NZ_JAJAPW010000001.1"/>
</dbReference>
<dbReference type="AlphaFoldDB" id="A0A9X1L2L3"/>
<dbReference type="Gene3D" id="3.90.1200.10">
    <property type="match status" value="1"/>
</dbReference>
<sequence length="326" mass="37429">MILSTENTITELSSFLSENNILQKNELIKSIEKPGEGNMNVVLRITTNNRSFIAKQSRPFVQKYQDIPAPIDRILVEYEFYKNIKNSKVNCYLPKLIAFLPEYHMLFLEDLGESKDMSFIYNSKSISIKHIKHLVEILESIHKIKVSNYPANLELRKLNHQHIFILPFINDNGINLDDIQEGLTEISQAIINDPNIKAKVNEFGNLYLSEGEVLLHGDYYPGSWMQQDDSIFVLDPEFSFTGPAEFDVAVMIAHLVMATSQETIFEEVAKLYNGHLNLNLVKTFTGIEIVRRIIGLAQLPLQRTLEEKLRLLILAKSWILNENAYS</sequence>
<evidence type="ECO:0000256" key="5">
    <source>
        <dbReference type="ARBA" id="ARBA00022840"/>
    </source>
</evidence>
<accession>A0A9X1L2L3</accession>
<comment type="caution">
    <text evidence="7">The sequence shown here is derived from an EMBL/GenBank/DDBJ whole genome shotgun (WGS) entry which is preliminary data.</text>
</comment>
<dbReference type="InterPro" id="IPR002575">
    <property type="entry name" value="Aminoglycoside_PTrfase"/>
</dbReference>
<keyword evidence="2" id="KW-0808">Transferase</keyword>
<comment type="similarity">
    <text evidence="1">Belongs to the methylthioribose kinase family.</text>
</comment>
<keyword evidence="5" id="KW-0067">ATP-binding</keyword>
<protein>
    <submittedName>
        <fullName evidence="7">Phosphotransferase</fullName>
    </submittedName>
</protein>
<dbReference type="Pfam" id="PF01636">
    <property type="entry name" value="APH"/>
    <property type="match status" value="1"/>
</dbReference>
<evidence type="ECO:0000256" key="2">
    <source>
        <dbReference type="ARBA" id="ARBA00022679"/>
    </source>
</evidence>
<dbReference type="GO" id="GO:0005524">
    <property type="term" value="F:ATP binding"/>
    <property type="evidence" value="ECO:0007669"/>
    <property type="project" value="UniProtKB-KW"/>
</dbReference>
<proteinExistence type="inferred from homology"/>
<keyword evidence="4" id="KW-0418">Kinase</keyword>
<evidence type="ECO:0000313" key="8">
    <source>
        <dbReference type="Proteomes" id="UP001139199"/>
    </source>
</evidence>
<dbReference type="EMBL" id="JAJAPW010000001">
    <property type="protein sequence ID" value="MCB4797714.1"/>
    <property type="molecule type" value="Genomic_DNA"/>
</dbReference>
<reference evidence="7" key="1">
    <citation type="submission" date="2021-10" db="EMBL/GenBank/DDBJ databases">
        <title>Tamlana sargassums sp. nov., and Tamlana laminarinivorans sp. nov., two new bacteria isolated from the brown alga.</title>
        <authorList>
            <person name="Li J."/>
        </authorList>
    </citation>
    <scope>NUCLEOTIDE SEQUENCE</scope>
    <source>
        <strain evidence="7">PT2-4</strain>
    </source>
</reference>
<organism evidence="7 8">
    <name type="scientific">Neotamlana laminarinivorans</name>
    <dbReference type="NCBI Taxonomy" id="2883124"/>
    <lineage>
        <taxon>Bacteria</taxon>
        <taxon>Pseudomonadati</taxon>
        <taxon>Bacteroidota</taxon>
        <taxon>Flavobacteriia</taxon>
        <taxon>Flavobacteriales</taxon>
        <taxon>Flavobacteriaceae</taxon>
        <taxon>Neotamlana</taxon>
    </lineage>
</organism>
<dbReference type="Gene3D" id="3.30.200.20">
    <property type="entry name" value="Phosphorylase Kinase, domain 1"/>
    <property type="match status" value="1"/>
</dbReference>
<keyword evidence="8" id="KW-1185">Reference proteome</keyword>
<evidence type="ECO:0000256" key="3">
    <source>
        <dbReference type="ARBA" id="ARBA00022741"/>
    </source>
</evidence>
<name>A0A9X1L2L3_9FLAO</name>
<evidence type="ECO:0000259" key="6">
    <source>
        <dbReference type="Pfam" id="PF01636"/>
    </source>
</evidence>
<dbReference type="GO" id="GO:0016301">
    <property type="term" value="F:kinase activity"/>
    <property type="evidence" value="ECO:0007669"/>
    <property type="project" value="UniProtKB-KW"/>
</dbReference>
<dbReference type="SUPFAM" id="SSF56112">
    <property type="entry name" value="Protein kinase-like (PK-like)"/>
    <property type="match status" value="1"/>
</dbReference>
<evidence type="ECO:0000256" key="4">
    <source>
        <dbReference type="ARBA" id="ARBA00022777"/>
    </source>
</evidence>
<gene>
    <name evidence="7" type="ORF">LG649_02585</name>
</gene>
<evidence type="ECO:0000256" key="1">
    <source>
        <dbReference type="ARBA" id="ARBA00010165"/>
    </source>
</evidence>
<feature type="domain" description="Aminoglycoside phosphotransferase" evidence="6">
    <location>
        <begin position="31"/>
        <end position="272"/>
    </location>
</feature>
<evidence type="ECO:0000313" key="7">
    <source>
        <dbReference type="EMBL" id="MCB4797714.1"/>
    </source>
</evidence>
<keyword evidence="3" id="KW-0547">Nucleotide-binding</keyword>
<dbReference type="PANTHER" id="PTHR34273:SF2">
    <property type="entry name" value="METHYLTHIORIBOSE KINASE"/>
    <property type="match status" value="1"/>
</dbReference>